<feature type="domain" description="HTH lysR-type" evidence="5">
    <location>
        <begin position="1"/>
        <end position="58"/>
    </location>
</feature>
<comment type="similarity">
    <text evidence="1">Belongs to the LysR transcriptional regulatory family.</text>
</comment>
<keyword evidence="4" id="KW-0804">Transcription</keyword>
<dbReference type="PROSITE" id="PS50931">
    <property type="entry name" value="HTH_LYSR"/>
    <property type="match status" value="1"/>
</dbReference>
<sequence length="319" mass="34482">MELYQLRTFIAVADEGNLTKAAERIHASQPAVSAHIKALEGELNVVLFVRTPRGMVLTDAGRELKGRAEAVVRAAEDMLNLARGLSRDLTGAVSIGLNTDPEFLRVADLTGRMAEAHPRLRLKLAQSTSGNILKDVRDRRLDAGFSFFDNCYAEVESVKLAEIPVRVVAPAAWSDRIRGKTLDQLASLPWIKPDMGCPFMVAFGQLFSSASVELKEYVEVDSEEVIRRLVATGRGISILKQADAEALAREGTAVICDTGPRLSLNVNFVTARCREGDPLVRALAAVVADVWRGAGSVCPPAGGGRCHVNTISVHEDLTP</sequence>
<dbReference type="Gene3D" id="3.40.190.290">
    <property type="match status" value="1"/>
</dbReference>
<dbReference type="Pfam" id="PF00126">
    <property type="entry name" value="HTH_1"/>
    <property type="match status" value="1"/>
</dbReference>
<dbReference type="PANTHER" id="PTHR30346">
    <property type="entry name" value="TRANSCRIPTIONAL DUAL REGULATOR HCAR-RELATED"/>
    <property type="match status" value="1"/>
</dbReference>
<dbReference type="Pfam" id="PF03466">
    <property type="entry name" value="LysR_substrate"/>
    <property type="match status" value="1"/>
</dbReference>
<dbReference type="RefSeq" id="WP_155933830.1">
    <property type="nucleotide sequence ID" value="NZ_WODC01000004.1"/>
</dbReference>
<dbReference type="AlphaFoldDB" id="A0A7K1KNF3"/>
<keyword evidence="3" id="KW-0238">DNA-binding</keyword>
<keyword evidence="2" id="KW-0805">Transcription regulation</keyword>
<dbReference type="EMBL" id="WODC01000004">
    <property type="protein sequence ID" value="MUM77567.1"/>
    <property type="molecule type" value="Genomic_DNA"/>
</dbReference>
<keyword evidence="7" id="KW-1185">Reference proteome</keyword>
<dbReference type="InterPro" id="IPR005119">
    <property type="entry name" value="LysR_subst-bd"/>
</dbReference>
<dbReference type="PRINTS" id="PR00039">
    <property type="entry name" value="HTHLYSR"/>
</dbReference>
<dbReference type="SUPFAM" id="SSF46785">
    <property type="entry name" value="Winged helix' DNA-binding domain"/>
    <property type="match status" value="1"/>
</dbReference>
<evidence type="ECO:0000313" key="7">
    <source>
        <dbReference type="Proteomes" id="UP000461162"/>
    </source>
</evidence>
<evidence type="ECO:0000259" key="5">
    <source>
        <dbReference type="PROSITE" id="PS50931"/>
    </source>
</evidence>
<dbReference type="InterPro" id="IPR036388">
    <property type="entry name" value="WH-like_DNA-bd_sf"/>
</dbReference>
<gene>
    <name evidence="6" type="ORF">GKC30_07980</name>
</gene>
<name>A0A7K1KNF3_9BACT</name>
<accession>A0A7K1KNF3</accession>
<evidence type="ECO:0000256" key="3">
    <source>
        <dbReference type="ARBA" id="ARBA00023125"/>
    </source>
</evidence>
<dbReference type="GO" id="GO:0003700">
    <property type="term" value="F:DNA-binding transcription factor activity"/>
    <property type="evidence" value="ECO:0007669"/>
    <property type="project" value="InterPro"/>
</dbReference>
<organism evidence="6 7">
    <name type="scientific">Pseudodesulfovibrio alkaliphilus</name>
    <dbReference type="NCBI Taxonomy" id="2661613"/>
    <lineage>
        <taxon>Bacteria</taxon>
        <taxon>Pseudomonadati</taxon>
        <taxon>Thermodesulfobacteriota</taxon>
        <taxon>Desulfovibrionia</taxon>
        <taxon>Desulfovibrionales</taxon>
        <taxon>Desulfovibrionaceae</taxon>
    </lineage>
</organism>
<dbReference type="GO" id="GO:0003677">
    <property type="term" value="F:DNA binding"/>
    <property type="evidence" value="ECO:0007669"/>
    <property type="project" value="UniProtKB-KW"/>
</dbReference>
<proteinExistence type="inferred from homology"/>
<dbReference type="CDD" id="cd05466">
    <property type="entry name" value="PBP2_LTTR_substrate"/>
    <property type="match status" value="1"/>
</dbReference>
<comment type="caution">
    <text evidence="6">The sequence shown here is derived from an EMBL/GenBank/DDBJ whole genome shotgun (WGS) entry which is preliminary data.</text>
</comment>
<protein>
    <submittedName>
        <fullName evidence="6">LysR family transcriptional regulator</fullName>
    </submittedName>
</protein>
<evidence type="ECO:0000256" key="2">
    <source>
        <dbReference type="ARBA" id="ARBA00023015"/>
    </source>
</evidence>
<evidence type="ECO:0000256" key="1">
    <source>
        <dbReference type="ARBA" id="ARBA00009437"/>
    </source>
</evidence>
<evidence type="ECO:0000256" key="4">
    <source>
        <dbReference type="ARBA" id="ARBA00023163"/>
    </source>
</evidence>
<dbReference type="PANTHER" id="PTHR30346:SF28">
    <property type="entry name" value="HTH-TYPE TRANSCRIPTIONAL REGULATOR CYNR"/>
    <property type="match status" value="1"/>
</dbReference>
<dbReference type="InterPro" id="IPR036390">
    <property type="entry name" value="WH_DNA-bd_sf"/>
</dbReference>
<dbReference type="Proteomes" id="UP000461162">
    <property type="component" value="Unassembled WGS sequence"/>
</dbReference>
<dbReference type="InterPro" id="IPR000847">
    <property type="entry name" value="LysR_HTH_N"/>
</dbReference>
<dbReference type="Gene3D" id="1.10.10.10">
    <property type="entry name" value="Winged helix-like DNA-binding domain superfamily/Winged helix DNA-binding domain"/>
    <property type="match status" value="1"/>
</dbReference>
<reference evidence="6 7" key="1">
    <citation type="submission" date="2019-11" db="EMBL/GenBank/DDBJ databases">
        <title>Pseudodesulfovibrio alkaliphilus, sp. nov., an alkaliphilic sulfate-reducing bacteria from mud volcano of Taman peninsula, Russia.</title>
        <authorList>
            <person name="Frolova A."/>
            <person name="Merkel A.Y."/>
            <person name="Slobodkin A.I."/>
        </authorList>
    </citation>
    <scope>NUCLEOTIDE SEQUENCE [LARGE SCALE GENOMIC DNA]</scope>
    <source>
        <strain evidence="6 7">F-1</strain>
    </source>
</reference>
<dbReference type="GO" id="GO:0032993">
    <property type="term" value="C:protein-DNA complex"/>
    <property type="evidence" value="ECO:0007669"/>
    <property type="project" value="TreeGrafter"/>
</dbReference>
<evidence type="ECO:0000313" key="6">
    <source>
        <dbReference type="EMBL" id="MUM77567.1"/>
    </source>
</evidence>
<dbReference type="FunFam" id="1.10.10.10:FF:000001">
    <property type="entry name" value="LysR family transcriptional regulator"/>
    <property type="match status" value="1"/>
</dbReference>
<dbReference type="SUPFAM" id="SSF53850">
    <property type="entry name" value="Periplasmic binding protein-like II"/>
    <property type="match status" value="1"/>
</dbReference>